<evidence type="ECO:0000313" key="2">
    <source>
        <dbReference type="Proteomes" id="UP000182100"/>
    </source>
</evidence>
<accession>A0A1G6Z7G5</accession>
<dbReference type="Proteomes" id="UP000182100">
    <property type="component" value="Unassembled WGS sequence"/>
</dbReference>
<dbReference type="AlphaFoldDB" id="A0A1G6Z7G5"/>
<dbReference type="EMBL" id="FMZK01000014">
    <property type="protein sequence ID" value="SDD97805.1"/>
    <property type="molecule type" value="Genomic_DNA"/>
</dbReference>
<reference evidence="2" key="1">
    <citation type="submission" date="2016-10" db="EMBL/GenBank/DDBJ databases">
        <authorList>
            <person name="Varghese N."/>
            <person name="Submissions S."/>
        </authorList>
    </citation>
    <scope>NUCLEOTIDE SEQUENCE [LARGE SCALE GENOMIC DNA]</scope>
    <source>
        <strain evidence="2">CGMCC 4.3504</strain>
    </source>
</reference>
<dbReference type="STRING" id="67344.SAMN05216505_114109"/>
<dbReference type="PANTHER" id="PTHR34613">
    <property type="entry name" value="SLL0800 PROTEIN"/>
    <property type="match status" value="1"/>
</dbReference>
<sequence>MAVDLSFYKSPLSEEIREGGREKGRAEGAARRAAEDVLDILEVRGIDIPDAVRERVTGCGDLEILRHWHRRAVTAPTAAEIFEDA</sequence>
<keyword evidence="2" id="KW-1185">Reference proteome</keyword>
<name>A0A1G6Z7G5_9ACTN</name>
<evidence type="ECO:0000313" key="1">
    <source>
        <dbReference type="EMBL" id="SDD97805.1"/>
    </source>
</evidence>
<protein>
    <submittedName>
        <fullName evidence="1">Uncharacterized protein</fullName>
    </submittedName>
</protein>
<gene>
    <name evidence="1" type="ORF">SAMN05216505_114109</name>
</gene>
<proteinExistence type="predicted"/>
<dbReference type="PANTHER" id="PTHR34613:SF1">
    <property type="entry name" value="SLL6017 PROTEIN"/>
    <property type="match status" value="1"/>
</dbReference>
<organism evidence="1 2">
    <name type="scientific">Streptomyces prasinopilosus</name>
    <dbReference type="NCBI Taxonomy" id="67344"/>
    <lineage>
        <taxon>Bacteria</taxon>
        <taxon>Bacillati</taxon>
        <taxon>Actinomycetota</taxon>
        <taxon>Actinomycetes</taxon>
        <taxon>Kitasatosporales</taxon>
        <taxon>Streptomycetaceae</taxon>
        <taxon>Streptomyces</taxon>
    </lineage>
</organism>